<feature type="compositionally biased region" description="Basic and acidic residues" evidence="1">
    <location>
        <begin position="72"/>
        <end position="81"/>
    </location>
</feature>
<proteinExistence type="predicted"/>
<accession>A0A699UMD2</accession>
<organism evidence="2">
    <name type="scientific">Tanacetum cinerariifolium</name>
    <name type="common">Dalmatian daisy</name>
    <name type="synonym">Chrysanthemum cinerariifolium</name>
    <dbReference type="NCBI Taxonomy" id="118510"/>
    <lineage>
        <taxon>Eukaryota</taxon>
        <taxon>Viridiplantae</taxon>
        <taxon>Streptophyta</taxon>
        <taxon>Embryophyta</taxon>
        <taxon>Tracheophyta</taxon>
        <taxon>Spermatophyta</taxon>
        <taxon>Magnoliopsida</taxon>
        <taxon>eudicotyledons</taxon>
        <taxon>Gunneridae</taxon>
        <taxon>Pentapetalae</taxon>
        <taxon>asterids</taxon>
        <taxon>campanulids</taxon>
        <taxon>Asterales</taxon>
        <taxon>Asteraceae</taxon>
        <taxon>Asteroideae</taxon>
        <taxon>Anthemideae</taxon>
        <taxon>Anthemidinae</taxon>
        <taxon>Tanacetum</taxon>
    </lineage>
</organism>
<reference evidence="2" key="1">
    <citation type="journal article" date="2019" name="Sci. Rep.">
        <title>Draft genome of Tanacetum cinerariifolium, the natural source of mosquito coil.</title>
        <authorList>
            <person name="Yamashiro T."/>
            <person name="Shiraishi A."/>
            <person name="Satake H."/>
            <person name="Nakayama K."/>
        </authorList>
    </citation>
    <scope>NUCLEOTIDE SEQUENCE</scope>
</reference>
<feature type="region of interest" description="Disordered" evidence="1">
    <location>
        <begin position="72"/>
        <end position="91"/>
    </location>
</feature>
<comment type="caution">
    <text evidence="2">The sequence shown here is derived from an EMBL/GenBank/DDBJ whole genome shotgun (WGS) entry which is preliminary data.</text>
</comment>
<evidence type="ECO:0000256" key="1">
    <source>
        <dbReference type="SAM" id="MobiDB-lite"/>
    </source>
</evidence>
<dbReference type="AlphaFoldDB" id="A0A699UMD2"/>
<sequence>MANEGEDHAIVADEEAPKEFALMANTSTKSKECIETLSKKLETLKLEKDGLDGKLAGLLIASKDLDNLIKSQRSEKNKEGLRYTAVPPPTA</sequence>
<gene>
    <name evidence="2" type="ORF">Tci_892833</name>
</gene>
<dbReference type="EMBL" id="BKCJ011325383">
    <property type="protein sequence ID" value="GFD20864.1"/>
    <property type="molecule type" value="Genomic_DNA"/>
</dbReference>
<protein>
    <submittedName>
        <fullName evidence="2">Uncharacterized protein</fullName>
    </submittedName>
</protein>
<evidence type="ECO:0000313" key="2">
    <source>
        <dbReference type="EMBL" id="GFD20864.1"/>
    </source>
</evidence>
<name>A0A699UMD2_TANCI</name>